<reference evidence="13" key="2">
    <citation type="submission" date="2025-09" db="UniProtKB">
        <authorList>
            <consortium name="Ensembl"/>
        </authorList>
    </citation>
    <scope>IDENTIFICATION</scope>
</reference>
<evidence type="ECO:0000256" key="7">
    <source>
        <dbReference type="ARBA" id="ARBA00022889"/>
    </source>
</evidence>
<proteinExistence type="predicted"/>
<dbReference type="SMART" id="SM00112">
    <property type="entry name" value="CA"/>
    <property type="match status" value="2"/>
</dbReference>
<keyword evidence="8" id="KW-1133">Transmembrane helix</keyword>
<dbReference type="InterPro" id="IPR015919">
    <property type="entry name" value="Cadherin-like_sf"/>
</dbReference>
<organism evidence="13 14">
    <name type="scientific">Amphilophus citrinellus</name>
    <name type="common">Midas cichlid</name>
    <name type="synonym">Cichlasoma citrinellum</name>
    <dbReference type="NCBI Taxonomy" id="61819"/>
    <lineage>
        <taxon>Eukaryota</taxon>
        <taxon>Metazoa</taxon>
        <taxon>Chordata</taxon>
        <taxon>Craniata</taxon>
        <taxon>Vertebrata</taxon>
        <taxon>Euteleostomi</taxon>
        <taxon>Actinopterygii</taxon>
        <taxon>Neopterygii</taxon>
        <taxon>Teleostei</taxon>
        <taxon>Neoteleostei</taxon>
        <taxon>Acanthomorphata</taxon>
        <taxon>Ovalentaria</taxon>
        <taxon>Cichlomorphae</taxon>
        <taxon>Cichliformes</taxon>
        <taxon>Cichlidae</taxon>
        <taxon>New World cichlids</taxon>
        <taxon>Cichlasomatinae</taxon>
        <taxon>Heroini</taxon>
        <taxon>Amphilophus</taxon>
    </lineage>
</organism>
<dbReference type="PANTHER" id="PTHR24028:SF114">
    <property type="entry name" value="PCDH2G3 PROTEIN-RELATED"/>
    <property type="match status" value="1"/>
</dbReference>
<feature type="domain" description="Cadherin" evidence="12">
    <location>
        <begin position="104"/>
        <end position="208"/>
    </location>
</feature>
<keyword evidence="7" id="KW-0130">Cell adhesion</keyword>
<evidence type="ECO:0000313" key="13">
    <source>
        <dbReference type="Ensembl" id="ENSACIP00000017462.1"/>
    </source>
</evidence>
<evidence type="ECO:0000256" key="8">
    <source>
        <dbReference type="ARBA" id="ARBA00022989"/>
    </source>
</evidence>
<dbReference type="CDD" id="cd11304">
    <property type="entry name" value="Cadherin_repeat"/>
    <property type="match status" value="3"/>
</dbReference>
<dbReference type="SUPFAM" id="SSF49313">
    <property type="entry name" value="Cadherin-like"/>
    <property type="match status" value="3"/>
</dbReference>
<name>A0A3Q0S3T7_AMPCI</name>
<dbReference type="PRINTS" id="PR00205">
    <property type="entry name" value="CADHERIN"/>
</dbReference>
<evidence type="ECO:0000256" key="2">
    <source>
        <dbReference type="ARBA" id="ARBA00022475"/>
    </source>
</evidence>
<sequence>KCCQGSRTGSTRYRINEAHDADIGQNGVKQYSLQNNEHFVLSVRDDADGTKNVELMLHKELDREKEHDLNLILTAADGGNPQRSGTAIIHVTVLDANDNAPVFDQAVYKASLRENSNLNTLVVTVSATDADEGVNGEVTYEFSRITARAKMVFSLDNKTGEIKVTGALDFETNSKYEIRIEAKDGYGLSSDCKVMIDIIDVNDNAPIIYIKSLMNPTTESVTPGTEVGIINVQDRDSETNGQVRCSIQQGVPFKLDVFNSPIFIRLNFAKMFQFAVFCTRFLSDFAQLHL</sequence>
<dbReference type="AlphaFoldDB" id="A0A3Q0S3T7"/>
<keyword evidence="5" id="KW-0677">Repeat</keyword>
<dbReference type="PROSITE" id="PS50268">
    <property type="entry name" value="CADHERIN_2"/>
    <property type="match status" value="2"/>
</dbReference>
<dbReference type="GO" id="GO:0005509">
    <property type="term" value="F:calcium ion binding"/>
    <property type="evidence" value="ECO:0007669"/>
    <property type="project" value="UniProtKB-UniRule"/>
</dbReference>
<evidence type="ECO:0000256" key="9">
    <source>
        <dbReference type="ARBA" id="ARBA00023136"/>
    </source>
</evidence>
<dbReference type="Pfam" id="PF00028">
    <property type="entry name" value="Cadherin"/>
    <property type="match status" value="2"/>
</dbReference>
<evidence type="ECO:0000256" key="11">
    <source>
        <dbReference type="PROSITE-ProRule" id="PRU00043"/>
    </source>
</evidence>
<evidence type="ECO:0000256" key="6">
    <source>
        <dbReference type="ARBA" id="ARBA00022837"/>
    </source>
</evidence>
<evidence type="ECO:0000256" key="10">
    <source>
        <dbReference type="ARBA" id="ARBA00023180"/>
    </source>
</evidence>
<keyword evidence="9" id="KW-0472">Membrane</keyword>
<dbReference type="Gene3D" id="2.60.40.60">
    <property type="entry name" value="Cadherins"/>
    <property type="match status" value="3"/>
</dbReference>
<dbReference type="InterPro" id="IPR020894">
    <property type="entry name" value="Cadherin_CS"/>
</dbReference>
<evidence type="ECO:0000259" key="12">
    <source>
        <dbReference type="PROSITE" id="PS50268"/>
    </source>
</evidence>
<keyword evidence="2" id="KW-1003">Cell membrane</keyword>
<dbReference type="FunFam" id="2.60.40.60:FF:000007">
    <property type="entry name" value="Protocadherin alpha 2"/>
    <property type="match status" value="1"/>
</dbReference>
<evidence type="ECO:0000256" key="3">
    <source>
        <dbReference type="ARBA" id="ARBA00022692"/>
    </source>
</evidence>
<dbReference type="GO" id="GO:0009653">
    <property type="term" value="P:anatomical structure morphogenesis"/>
    <property type="evidence" value="ECO:0007669"/>
    <property type="project" value="UniProtKB-ARBA"/>
</dbReference>
<feature type="domain" description="Cadherin" evidence="12">
    <location>
        <begin position="18"/>
        <end position="103"/>
    </location>
</feature>
<dbReference type="Proteomes" id="UP000261340">
    <property type="component" value="Unplaced"/>
</dbReference>
<keyword evidence="14" id="KW-1185">Reference proteome</keyword>
<evidence type="ECO:0000256" key="1">
    <source>
        <dbReference type="ARBA" id="ARBA00004251"/>
    </source>
</evidence>
<accession>A0A3Q0S3T7</accession>
<evidence type="ECO:0000256" key="4">
    <source>
        <dbReference type="ARBA" id="ARBA00022729"/>
    </source>
</evidence>
<keyword evidence="3" id="KW-0812">Transmembrane</keyword>
<dbReference type="InterPro" id="IPR002126">
    <property type="entry name" value="Cadherin-like_dom"/>
</dbReference>
<dbReference type="PROSITE" id="PS00232">
    <property type="entry name" value="CADHERIN_1"/>
    <property type="match status" value="2"/>
</dbReference>
<dbReference type="FunFam" id="2.60.40.60:FF:000002">
    <property type="entry name" value="Protocadherin alpha 2"/>
    <property type="match status" value="1"/>
</dbReference>
<dbReference type="PANTHER" id="PTHR24028">
    <property type="entry name" value="CADHERIN-87A"/>
    <property type="match status" value="1"/>
</dbReference>
<reference evidence="13" key="1">
    <citation type="submission" date="2025-08" db="UniProtKB">
        <authorList>
            <consortium name="Ensembl"/>
        </authorList>
    </citation>
    <scope>IDENTIFICATION</scope>
</reference>
<comment type="subcellular location">
    <subcellularLocation>
        <location evidence="1">Cell membrane</location>
        <topology evidence="1">Single-pass type I membrane protein</topology>
    </subcellularLocation>
</comment>
<evidence type="ECO:0000256" key="5">
    <source>
        <dbReference type="ARBA" id="ARBA00022737"/>
    </source>
</evidence>
<dbReference type="Ensembl" id="ENSACIT00000017934.1">
    <property type="protein sequence ID" value="ENSACIP00000017462.1"/>
    <property type="gene ID" value="ENSACIG00000013629.1"/>
</dbReference>
<dbReference type="InterPro" id="IPR050174">
    <property type="entry name" value="Protocadherin/Cadherin-CA"/>
</dbReference>
<dbReference type="STRING" id="61819.ENSACIP00000017462"/>
<evidence type="ECO:0000313" key="14">
    <source>
        <dbReference type="Proteomes" id="UP000261340"/>
    </source>
</evidence>
<protein>
    <recommendedName>
        <fullName evidence="12">Cadherin domain-containing protein</fullName>
    </recommendedName>
</protein>
<keyword evidence="6 11" id="KW-0106">Calcium</keyword>
<dbReference type="GO" id="GO:0005886">
    <property type="term" value="C:plasma membrane"/>
    <property type="evidence" value="ECO:0007669"/>
    <property type="project" value="UniProtKB-SubCell"/>
</dbReference>
<keyword evidence="10" id="KW-0325">Glycoprotein</keyword>
<keyword evidence="4" id="KW-0732">Signal</keyword>
<dbReference type="GO" id="GO:0007156">
    <property type="term" value="P:homophilic cell adhesion via plasma membrane adhesion molecules"/>
    <property type="evidence" value="ECO:0007669"/>
    <property type="project" value="InterPro"/>
</dbReference>
<dbReference type="GeneTree" id="ENSGT00940000166432"/>
<dbReference type="OMA" id="NGMPINY"/>